<evidence type="ECO:0000259" key="8">
    <source>
        <dbReference type="PROSITE" id="PS50928"/>
    </source>
</evidence>
<dbReference type="PANTHER" id="PTHR43163">
    <property type="entry name" value="DIPEPTIDE TRANSPORT SYSTEM PERMEASE PROTEIN DPPB-RELATED"/>
    <property type="match status" value="1"/>
</dbReference>
<accession>A0A1L5F9B5</accession>
<dbReference type="SUPFAM" id="SSF161098">
    <property type="entry name" value="MetI-like"/>
    <property type="match status" value="1"/>
</dbReference>
<evidence type="ECO:0000313" key="10">
    <source>
        <dbReference type="Proteomes" id="UP000184604"/>
    </source>
</evidence>
<comment type="similarity">
    <text evidence="7">Belongs to the binding-protein-dependent transport system permease family.</text>
</comment>
<feature type="transmembrane region" description="Helical" evidence="7">
    <location>
        <begin position="284"/>
        <end position="309"/>
    </location>
</feature>
<evidence type="ECO:0000313" key="9">
    <source>
        <dbReference type="EMBL" id="APM39604.1"/>
    </source>
</evidence>
<dbReference type="AlphaFoldDB" id="A0A1L5F9B5"/>
<dbReference type="Proteomes" id="UP000184604">
    <property type="component" value="Chromosome"/>
</dbReference>
<comment type="subcellular location">
    <subcellularLocation>
        <location evidence="1 7">Cell membrane</location>
        <topology evidence="1 7">Multi-pass membrane protein</topology>
    </subcellularLocation>
</comment>
<reference evidence="9 10" key="1">
    <citation type="submission" date="2016-12" db="EMBL/GenBank/DDBJ databases">
        <title>Complete genome sequence of Clostridium kluyveri JZZ isolated from the pit mud of a Chinese flavor liquor-making factory.</title>
        <authorList>
            <person name="Wang Y."/>
        </authorList>
    </citation>
    <scope>NUCLEOTIDE SEQUENCE [LARGE SCALE GENOMIC DNA]</scope>
    <source>
        <strain evidence="9 10">JZZ</strain>
    </source>
</reference>
<dbReference type="InterPro" id="IPR035906">
    <property type="entry name" value="MetI-like_sf"/>
</dbReference>
<dbReference type="PROSITE" id="PS50928">
    <property type="entry name" value="ABC_TM1"/>
    <property type="match status" value="1"/>
</dbReference>
<evidence type="ECO:0000256" key="5">
    <source>
        <dbReference type="ARBA" id="ARBA00022989"/>
    </source>
</evidence>
<feature type="transmembrane region" description="Helical" evidence="7">
    <location>
        <begin position="130"/>
        <end position="156"/>
    </location>
</feature>
<gene>
    <name evidence="9" type="ORF">BS101_13080</name>
</gene>
<feature type="transmembrane region" description="Helical" evidence="7">
    <location>
        <begin position="183"/>
        <end position="202"/>
    </location>
</feature>
<evidence type="ECO:0000256" key="3">
    <source>
        <dbReference type="ARBA" id="ARBA00022475"/>
    </source>
</evidence>
<dbReference type="Gene3D" id="1.10.3720.10">
    <property type="entry name" value="MetI-like"/>
    <property type="match status" value="1"/>
</dbReference>
<organism evidence="9 10">
    <name type="scientific">Clostridium kluyveri</name>
    <dbReference type="NCBI Taxonomy" id="1534"/>
    <lineage>
        <taxon>Bacteria</taxon>
        <taxon>Bacillati</taxon>
        <taxon>Bacillota</taxon>
        <taxon>Clostridia</taxon>
        <taxon>Eubacteriales</taxon>
        <taxon>Clostridiaceae</taxon>
        <taxon>Clostridium</taxon>
    </lineage>
</organism>
<dbReference type="EMBL" id="CP018335">
    <property type="protein sequence ID" value="APM39604.1"/>
    <property type="molecule type" value="Genomic_DNA"/>
</dbReference>
<name>A0A1L5F9B5_CLOKL</name>
<keyword evidence="2 7" id="KW-0813">Transport</keyword>
<dbReference type="InterPro" id="IPR045621">
    <property type="entry name" value="BPD_transp_1_N"/>
</dbReference>
<dbReference type="InterPro" id="IPR000515">
    <property type="entry name" value="MetI-like"/>
</dbReference>
<feature type="transmembrane region" description="Helical" evidence="7">
    <location>
        <begin position="237"/>
        <end position="258"/>
    </location>
</feature>
<dbReference type="CDD" id="cd06261">
    <property type="entry name" value="TM_PBP2"/>
    <property type="match status" value="1"/>
</dbReference>
<sequence>MINYIVRRILISIPVLIGVTIISFIIINMAPGSPLDKMIDPHLTAADIAARKAALGLNGPLYIRYLSWLQNLLHGNLGYSLTSFQPVSQIIGQRIFPTFLLMFSALIIGFVIAIPLGILSATKQYSKLDYISSTGSLIGISVPTFFLGLVFIYIFALKLKLLPSGGMITLGQDNGFSDVLKHLILPAVVLGVNEAGTLVRYVRSSMLEILDQDYLRTARSKGLKESIVINKHAFRNAVLPIITVTGLEIVTLLGGSVVTEQVFQWPGIGQLTISSVMSRDYTTLMGLILFGTVVVIIANLLIDIIYSIVDPRIRYN</sequence>
<feature type="transmembrane region" description="Helical" evidence="7">
    <location>
        <begin position="95"/>
        <end position="118"/>
    </location>
</feature>
<dbReference type="Pfam" id="PF19300">
    <property type="entry name" value="BPD_transp_1_N"/>
    <property type="match status" value="1"/>
</dbReference>
<dbReference type="OrthoDB" id="9773221at2"/>
<feature type="domain" description="ABC transmembrane type-1" evidence="8">
    <location>
        <begin position="95"/>
        <end position="306"/>
    </location>
</feature>
<dbReference type="Pfam" id="PF00528">
    <property type="entry name" value="BPD_transp_1"/>
    <property type="match status" value="1"/>
</dbReference>
<evidence type="ECO:0000256" key="6">
    <source>
        <dbReference type="ARBA" id="ARBA00023136"/>
    </source>
</evidence>
<evidence type="ECO:0000256" key="1">
    <source>
        <dbReference type="ARBA" id="ARBA00004651"/>
    </source>
</evidence>
<keyword evidence="6 7" id="KW-0472">Membrane</keyword>
<evidence type="ECO:0000256" key="4">
    <source>
        <dbReference type="ARBA" id="ARBA00022692"/>
    </source>
</evidence>
<proteinExistence type="inferred from homology"/>
<dbReference type="GO" id="GO:0055085">
    <property type="term" value="P:transmembrane transport"/>
    <property type="evidence" value="ECO:0007669"/>
    <property type="project" value="InterPro"/>
</dbReference>
<keyword evidence="5 7" id="KW-1133">Transmembrane helix</keyword>
<dbReference type="GO" id="GO:0005886">
    <property type="term" value="C:plasma membrane"/>
    <property type="evidence" value="ECO:0007669"/>
    <property type="project" value="UniProtKB-SubCell"/>
</dbReference>
<keyword evidence="4 7" id="KW-0812">Transmembrane</keyword>
<dbReference type="RefSeq" id="WP_073539223.1">
    <property type="nucleotide sequence ID" value="NZ_CP018335.1"/>
</dbReference>
<evidence type="ECO:0000256" key="7">
    <source>
        <dbReference type="RuleBase" id="RU363032"/>
    </source>
</evidence>
<keyword evidence="3" id="KW-1003">Cell membrane</keyword>
<evidence type="ECO:0000256" key="2">
    <source>
        <dbReference type="ARBA" id="ARBA00022448"/>
    </source>
</evidence>
<feature type="transmembrane region" description="Helical" evidence="7">
    <location>
        <begin position="9"/>
        <end position="30"/>
    </location>
</feature>
<protein>
    <submittedName>
        <fullName evidence="9">Peptide permease</fullName>
    </submittedName>
</protein>
<dbReference type="PANTHER" id="PTHR43163:SF6">
    <property type="entry name" value="DIPEPTIDE TRANSPORT SYSTEM PERMEASE PROTEIN DPPB-RELATED"/>
    <property type="match status" value="1"/>
</dbReference>